<reference evidence="2" key="2">
    <citation type="submission" date="2021-02" db="EMBL/GenBank/DDBJ databases">
        <authorList>
            <person name="Merkel A.Y."/>
        </authorList>
    </citation>
    <scope>NUCLEOTIDE SEQUENCE</scope>
    <source>
        <strain evidence="2">T05b</strain>
    </source>
</reference>
<name>A0ABS2WV33_9BACT</name>
<dbReference type="Proteomes" id="UP000703590">
    <property type="component" value="Unassembled WGS sequence"/>
</dbReference>
<dbReference type="Pfam" id="PF10263">
    <property type="entry name" value="SprT-like"/>
    <property type="match status" value="1"/>
</dbReference>
<gene>
    <name evidence="2" type="ORF">JWV37_12060</name>
</gene>
<dbReference type="EMBL" id="JAFHKK010000043">
    <property type="protein sequence ID" value="MBN2965516.1"/>
    <property type="molecule type" value="Genomic_DNA"/>
</dbReference>
<sequence>MDFHTLAHETLARYVARASGASTLTLTLAFDLKGHSTIGQCRQEKRGHYRIRLHCELCEHYGQTYLEDVIPHELAHALVMERYGRRAKPHGKEWKATLEHLEGGKIPSKKRPSYPLLRTKRTRLTRHAYTCDCGKKHLLSAIRHNRIVRKTHWYKCLTCKGVLLPLET</sequence>
<comment type="caution">
    <text evidence="2">The sequence shown here is derived from an EMBL/GenBank/DDBJ whole genome shotgun (WGS) entry which is preliminary data.</text>
</comment>
<reference evidence="2" key="1">
    <citation type="submission" date="2021-02" db="EMBL/GenBank/DDBJ databases">
        <title>Sulfurospirillum tamanensis sp. nov.</title>
        <authorList>
            <person name="Frolova A."/>
            <person name="Merkel A."/>
            <person name="Slobodkin A."/>
        </authorList>
    </citation>
    <scope>NUCLEOTIDE SEQUENCE</scope>
    <source>
        <strain evidence="2">T05b</strain>
    </source>
</reference>
<protein>
    <submittedName>
        <fullName evidence="2">SprT-like domain-containing protein</fullName>
    </submittedName>
</protein>
<feature type="domain" description="SprT-like" evidence="1">
    <location>
        <begin position="9"/>
        <end position="166"/>
    </location>
</feature>
<organism evidence="2 3">
    <name type="scientific">Sulfurospirillum tamanense</name>
    <dbReference type="NCBI Taxonomy" id="2813362"/>
    <lineage>
        <taxon>Bacteria</taxon>
        <taxon>Pseudomonadati</taxon>
        <taxon>Campylobacterota</taxon>
        <taxon>Epsilonproteobacteria</taxon>
        <taxon>Campylobacterales</taxon>
        <taxon>Sulfurospirillaceae</taxon>
        <taxon>Sulfurospirillum</taxon>
    </lineage>
</organism>
<evidence type="ECO:0000259" key="1">
    <source>
        <dbReference type="SMART" id="SM00731"/>
    </source>
</evidence>
<dbReference type="PANTHER" id="PTHR38773:SF1">
    <property type="entry name" value="PROTEIN SPRT"/>
    <property type="match status" value="1"/>
</dbReference>
<dbReference type="InterPro" id="IPR006640">
    <property type="entry name" value="SprT-like_domain"/>
</dbReference>
<dbReference type="RefSeq" id="WP_205460077.1">
    <property type="nucleotide sequence ID" value="NZ_JAFHKK010000043.1"/>
</dbReference>
<dbReference type="SMART" id="SM00731">
    <property type="entry name" value="SprT"/>
    <property type="match status" value="1"/>
</dbReference>
<proteinExistence type="predicted"/>
<keyword evidence="3" id="KW-1185">Reference proteome</keyword>
<evidence type="ECO:0000313" key="3">
    <source>
        <dbReference type="Proteomes" id="UP000703590"/>
    </source>
</evidence>
<evidence type="ECO:0000313" key="2">
    <source>
        <dbReference type="EMBL" id="MBN2965516.1"/>
    </source>
</evidence>
<dbReference type="PANTHER" id="PTHR38773">
    <property type="entry name" value="PROTEIN SPRT"/>
    <property type="match status" value="1"/>
</dbReference>
<accession>A0ABS2WV33</accession>